<dbReference type="InterPro" id="IPR018060">
    <property type="entry name" value="HTH_AraC"/>
</dbReference>
<evidence type="ECO:0000259" key="4">
    <source>
        <dbReference type="PROSITE" id="PS01124"/>
    </source>
</evidence>
<name>R2QCV5_9ENTE</name>
<evidence type="ECO:0000313" key="6">
    <source>
        <dbReference type="Proteomes" id="UP000013782"/>
    </source>
</evidence>
<dbReference type="GO" id="GO:0043565">
    <property type="term" value="F:sequence-specific DNA binding"/>
    <property type="evidence" value="ECO:0007669"/>
    <property type="project" value="InterPro"/>
</dbReference>
<organism evidence="5 6">
    <name type="scientific">Enterococcus pallens ATCC BAA-351</name>
    <dbReference type="NCBI Taxonomy" id="1158607"/>
    <lineage>
        <taxon>Bacteria</taxon>
        <taxon>Bacillati</taxon>
        <taxon>Bacillota</taxon>
        <taxon>Bacilli</taxon>
        <taxon>Lactobacillales</taxon>
        <taxon>Enterococcaceae</taxon>
        <taxon>Enterococcus</taxon>
    </lineage>
</organism>
<reference evidence="5 6" key="1">
    <citation type="submission" date="2013-02" db="EMBL/GenBank/DDBJ databases">
        <title>The Genome Sequence of Enterococcus pallens BAA-351.</title>
        <authorList>
            <consortium name="The Broad Institute Genome Sequencing Platform"/>
            <consortium name="The Broad Institute Genome Sequencing Center for Infectious Disease"/>
            <person name="Earl A.M."/>
            <person name="Gilmore M.S."/>
            <person name="Lebreton F."/>
            <person name="Walker B."/>
            <person name="Young S.K."/>
            <person name="Zeng Q."/>
            <person name="Gargeya S."/>
            <person name="Fitzgerald M."/>
            <person name="Haas B."/>
            <person name="Abouelleil A."/>
            <person name="Alvarado L."/>
            <person name="Arachchi H.M."/>
            <person name="Berlin A.M."/>
            <person name="Chapman S.B."/>
            <person name="Dewar J."/>
            <person name="Goldberg J."/>
            <person name="Griggs A."/>
            <person name="Gujja S."/>
            <person name="Hansen M."/>
            <person name="Howarth C."/>
            <person name="Imamovic A."/>
            <person name="Larimer J."/>
            <person name="McCowan C."/>
            <person name="Murphy C."/>
            <person name="Neiman D."/>
            <person name="Pearson M."/>
            <person name="Priest M."/>
            <person name="Roberts A."/>
            <person name="Saif S."/>
            <person name="Shea T."/>
            <person name="Sisk P."/>
            <person name="Sykes S."/>
            <person name="Wortman J."/>
            <person name="Nusbaum C."/>
            <person name="Birren B."/>
        </authorList>
    </citation>
    <scope>NUCLEOTIDE SEQUENCE [LARGE SCALE GENOMIC DNA]</scope>
    <source>
        <strain evidence="5 6">ATCC BAA-351</strain>
    </source>
</reference>
<dbReference type="PROSITE" id="PS01124">
    <property type="entry name" value="HTH_ARAC_FAMILY_2"/>
    <property type="match status" value="1"/>
</dbReference>
<proteinExistence type="predicted"/>
<evidence type="ECO:0000256" key="1">
    <source>
        <dbReference type="ARBA" id="ARBA00023015"/>
    </source>
</evidence>
<dbReference type="PATRIC" id="fig|1158607.3.peg.2700"/>
<protein>
    <recommendedName>
        <fullName evidence="4">HTH araC/xylS-type domain-containing protein</fullName>
    </recommendedName>
</protein>
<evidence type="ECO:0000256" key="2">
    <source>
        <dbReference type="ARBA" id="ARBA00023125"/>
    </source>
</evidence>
<dbReference type="HOGENOM" id="CLU_082704_1_0_9"/>
<keyword evidence="3" id="KW-0804">Transcription</keyword>
<dbReference type="GO" id="GO:0003700">
    <property type="term" value="F:DNA-binding transcription factor activity"/>
    <property type="evidence" value="ECO:0007669"/>
    <property type="project" value="InterPro"/>
</dbReference>
<keyword evidence="1" id="KW-0805">Transcription regulation</keyword>
<dbReference type="InterPro" id="IPR009057">
    <property type="entry name" value="Homeodomain-like_sf"/>
</dbReference>
<dbReference type="SMART" id="SM00342">
    <property type="entry name" value="HTH_ARAC"/>
    <property type="match status" value="1"/>
</dbReference>
<dbReference type="OrthoDB" id="9816344at2"/>
<gene>
    <name evidence="5" type="ORF">UAU_02710</name>
</gene>
<dbReference type="STRING" id="160454.RV10_GL004193"/>
<keyword evidence="6" id="KW-1185">Reference proteome</keyword>
<dbReference type="SUPFAM" id="SSF46689">
    <property type="entry name" value="Homeodomain-like"/>
    <property type="match status" value="2"/>
</dbReference>
<dbReference type="eggNOG" id="COG2207">
    <property type="taxonomic scope" value="Bacteria"/>
</dbReference>
<dbReference type="Proteomes" id="UP000013782">
    <property type="component" value="Unassembled WGS sequence"/>
</dbReference>
<accession>R2QCV5</accession>
<sequence>MSLKTIIDEITAYIRENLHSIQSVQELAAYWGYSPYHFSREFKRLTGFTIAQFMASLKMEISIEQLVKENRSVLGSQLHAGFLSSGTFSASFEKQTGITPKQYQKKLHSLHKVLLDYENCLESRVTSHYEPTGNEEQFYSCCVNLEYPPHGKPGITFVGLFRSPIPNHKPIVGKAMVGDSVCILDKIPPGEYYLLACSVEKNSALKEYFVLKNCLRGRIQEGVRFPTHHRKIFSLSLRPPIDQDPPILVNLPQLLADSIKNRNLQEK</sequence>
<keyword evidence="2" id="KW-0238">DNA-binding</keyword>
<dbReference type="Pfam" id="PF12833">
    <property type="entry name" value="HTH_18"/>
    <property type="match status" value="1"/>
</dbReference>
<feature type="domain" description="HTH araC/xylS-type" evidence="4">
    <location>
        <begin position="8"/>
        <end position="106"/>
    </location>
</feature>
<dbReference type="PANTHER" id="PTHR47504">
    <property type="entry name" value="RIGHT ORIGIN-BINDING PROTEIN"/>
    <property type="match status" value="1"/>
</dbReference>
<comment type="caution">
    <text evidence="5">The sequence shown here is derived from an EMBL/GenBank/DDBJ whole genome shotgun (WGS) entry which is preliminary data.</text>
</comment>
<evidence type="ECO:0000313" key="5">
    <source>
        <dbReference type="EMBL" id="EOH93068.1"/>
    </source>
</evidence>
<dbReference type="InterPro" id="IPR050959">
    <property type="entry name" value="MarA-like"/>
</dbReference>
<dbReference type="Gene3D" id="1.10.10.60">
    <property type="entry name" value="Homeodomain-like"/>
    <property type="match status" value="2"/>
</dbReference>
<dbReference type="EMBL" id="AJAQ01000018">
    <property type="protein sequence ID" value="EOH93068.1"/>
    <property type="molecule type" value="Genomic_DNA"/>
</dbReference>
<dbReference type="AlphaFoldDB" id="R2QCV5"/>
<evidence type="ECO:0000256" key="3">
    <source>
        <dbReference type="ARBA" id="ARBA00023163"/>
    </source>
</evidence>
<dbReference type="PANTHER" id="PTHR47504:SF6">
    <property type="entry name" value="ARAC-FAMILY TRANSCRIPTIONAL REGULATOR"/>
    <property type="match status" value="1"/>
</dbReference>